<dbReference type="PANTHER" id="PTHR24271">
    <property type="entry name" value="KALLIKREIN-RELATED"/>
    <property type="match status" value="1"/>
</dbReference>
<dbReference type="PROSITE" id="PS00134">
    <property type="entry name" value="TRYPSIN_HIS"/>
    <property type="match status" value="1"/>
</dbReference>
<accession>A0A3Q3LCB3</accession>
<dbReference type="InterPro" id="IPR001314">
    <property type="entry name" value="Peptidase_S1A"/>
</dbReference>
<keyword evidence="2" id="KW-0732">Signal</keyword>
<dbReference type="InterPro" id="IPR043504">
    <property type="entry name" value="Peptidase_S1_PA_chymotrypsin"/>
</dbReference>
<sequence length="229" mass="25275">MARLILLLLVLWAGVTVSTVVDLQKRIVRGQPCNNNERQYHVKLSEDPNGVSLVCGGSLISDQWILTAAHCWGPLLFAVVGVHPGNGRRVYHLTGRPVFYFDNQNRLHDLMLLKLPAPVRIPPVALPVCNPLPRINTVQIAGHAAINTGPLNERRETNLTLTLQVLTINGTQLVFNNKIYGVNAFTDDPIYACQAPAGFVNLCGAGYLEWIKKVIKPSWIKSFQSCFSG</sequence>
<dbReference type="AlphaFoldDB" id="A0A3Q3LCB3"/>
<feature type="domain" description="Peptidase S1" evidence="3">
    <location>
        <begin position="27"/>
        <end position="229"/>
    </location>
</feature>
<dbReference type="InParanoid" id="A0A3Q3LCB3"/>
<organism evidence="4 5">
    <name type="scientific">Mastacembelus armatus</name>
    <name type="common">zig-zag eel</name>
    <dbReference type="NCBI Taxonomy" id="205130"/>
    <lineage>
        <taxon>Eukaryota</taxon>
        <taxon>Metazoa</taxon>
        <taxon>Chordata</taxon>
        <taxon>Craniata</taxon>
        <taxon>Vertebrata</taxon>
        <taxon>Euteleostomi</taxon>
        <taxon>Actinopterygii</taxon>
        <taxon>Neopterygii</taxon>
        <taxon>Teleostei</taxon>
        <taxon>Neoteleostei</taxon>
        <taxon>Acanthomorphata</taxon>
        <taxon>Anabantaria</taxon>
        <taxon>Synbranchiformes</taxon>
        <taxon>Mastacembelidae</taxon>
        <taxon>Mastacembelus</taxon>
    </lineage>
</organism>
<dbReference type="PANTHER" id="PTHR24271:SF50">
    <property type="match status" value="1"/>
</dbReference>
<dbReference type="InterPro" id="IPR018114">
    <property type="entry name" value="TRYPSIN_HIS"/>
</dbReference>
<proteinExistence type="predicted"/>
<keyword evidence="5" id="KW-1185">Reference proteome</keyword>
<dbReference type="GO" id="GO:0006508">
    <property type="term" value="P:proteolysis"/>
    <property type="evidence" value="ECO:0007669"/>
    <property type="project" value="InterPro"/>
</dbReference>
<keyword evidence="1" id="KW-1015">Disulfide bond</keyword>
<dbReference type="PROSITE" id="PS50240">
    <property type="entry name" value="TRYPSIN_DOM"/>
    <property type="match status" value="1"/>
</dbReference>
<feature type="signal peptide" evidence="2">
    <location>
        <begin position="1"/>
        <end position="18"/>
    </location>
</feature>
<evidence type="ECO:0000313" key="5">
    <source>
        <dbReference type="Proteomes" id="UP000261640"/>
    </source>
</evidence>
<dbReference type="SMART" id="SM00020">
    <property type="entry name" value="Tryp_SPc"/>
    <property type="match status" value="1"/>
</dbReference>
<reference evidence="4" key="1">
    <citation type="submission" date="2025-08" db="UniProtKB">
        <authorList>
            <consortium name="Ensembl"/>
        </authorList>
    </citation>
    <scope>IDENTIFICATION</scope>
</reference>
<feature type="chain" id="PRO_5018555657" evidence="2">
    <location>
        <begin position="19"/>
        <end position="229"/>
    </location>
</feature>
<evidence type="ECO:0000259" key="3">
    <source>
        <dbReference type="PROSITE" id="PS50240"/>
    </source>
</evidence>
<dbReference type="Ensembl" id="ENSMAMT00000007336.2">
    <property type="protein sequence ID" value="ENSMAMP00000007139.1"/>
    <property type="gene ID" value="ENSMAMG00000004848.2"/>
</dbReference>
<dbReference type="InterPro" id="IPR009003">
    <property type="entry name" value="Peptidase_S1_PA"/>
</dbReference>
<dbReference type="Proteomes" id="UP000261640">
    <property type="component" value="Unplaced"/>
</dbReference>
<dbReference type="PRINTS" id="PR00722">
    <property type="entry name" value="CHYMOTRYPSIN"/>
</dbReference>
<evidence type="ECO:0000256" key="2">
    <source>
        <dbReference type="SAM" id="SignalP"/>
    </source>
</evidence>
<dbReference type="SUPFAM" id="SSF50494">
    <property type="entry name" value="Trypsin-like serine proteases"/>
    <property type="match status" value="1"/>
</dbReference>
<reference evidence="4" key="2">
    <citation type="submission" date="2025-09" db="UniProtKB">
        <authorList>
            <consortium name="Ensembl"/>
        </authorList>
    </citation>
    <scope>IDENTIFICATION</scope>
</reference>
<dbReference type="GO" id="GO:0004252">
    <property type="term" value="F:serine-type endopeptidase activity"/>
    <property type="evidence" value="ECO:0007669"/>
    <property type="project" value="InterPro"/>
</dbReference>
<evidence type="ECO:0000313" key="4">
    <source>
        <dbReference type="Ensembl" id="ENSMAMP00000007139.1"/>
    </source>
</evidence>
<dbReference type="InterPro" id="IPR001254">
    <property type="entry name" value="Trypsin_dom"/>
</dbReference>
<dbReference type="Gene3D" id="2.40.10.10">
    <property type="entry name" value="Trypsin-like serine proteases"/>
    <property type="match status" value="1"/>
</dbReference>
<evidence type="ECO:0000256" key="1">
    <source>
        <dbReference type="ARBA" id="ARBA00023157"/>
    </source>
</evidence>
<protein>
    <submittedName>
        <fullName evidence="4">Snake venom serine protease KN2-like</fullName>
    </submittedName>
</protein>
<dbReference type="GeneTree" id="ENSGT00390000009571"/>
<dbReference type="Pfam" id="PF00089">
    <property type="entry name" value="Trypsin"/>
    <property type="match status" value="1"/>
</dbReference>
<name>A0A3Q3LCB3_9TELE</name>
<dbReference type="STRING" id="205130.ENSMAMP00000007139"/>